<reference evidence="1 2" key="1">
    <citation type="journal article" date="2015" name="Nature">
        <title>rRNA introns, odd ribosomes, and small enigmatic genomes across a large radiation of phyla.</title>
        <authorList>
            <person name="Brown C.T."/>
            <person name="Hug L.A."/>
            <person name="Thomas B.C."/>
            <person name="Sharon I."/>
            <person name="Castelle C.J."/>
            <person name="Singh A."/>
            <person name="Wilkins M.J."/>
            <person name="Williams K.H."/>
            <person name="Banfield J.F."/>
        </authorList>
    </citation>
    <scope>NUCLEOTIDE SEQUENCE [LARGE SCALE GENOMIC DNA]</scope>
</reference>
<evidence type="ECO:0000313" key="2">
    <source>
        <dbReference type="Proteomes" id="UP000034539"/>
    </source>
</evidence>
<proteinExistence type="predicted"/>
<evidence type="ECO:0000313" key="1">
    <source>
        <dbReference type="EMBL" id="KKR31951.1"/>
    </source>
</evidence>
<dbReference type="Proteomes" id="UP000034539">
    <property type="component" value="Unassembled WGS sequence"/>
</dbReference>
<protein>
    <recommendedName>
        <fullName evidence="3">Toxin-antitoxin system, toxin component</fullName>
    </recommendedName>
</protein>
<accession>A0A0G0Q3I9</accession>
<name>A0A0G0Q3I9_9BACT</name>
<comment type="caution">
    <text evidence="1">The sequence shown here is derived from an EMBL/GenBank/DDBJ whole genome shotgun (WGS) entry which is preliminary data.</text>
</comment>
<organism evidence="1 2">
    <name type="scientific">Candidatus Gottesmanbacteria bacterium GW2011_GWC2_39_8</name>
    <dbReference type="NCBI Taxonomy" id="1618450"/>
    <lineage>
        <taxon>Bacteria</taxon>
        <taxon>Candidatus Gottesmaniibacteriota</taxon>
    </lineage>
</organism>
<gene>
    <name evidence="1" type="ORF">UT63_C0056G0015</name>
</gene>
<evidence type="ECO:0008006" key="3">
    <source>
        <dbReference type="Google" id="ProtNLM"/>
    </source>
</evidence>
<dbReference type="PATRIC" id="fig|1618450.3.peg.1057"/>
<dbReference type="EMBL" id="LBXN01000056">
    <property type="protein sequence ID" value="KKR31951.1"/>
    <property type="molecule type" value="Genomic_DNA"/>
</dbReference>
<dbReference type="AlphaFoldDB" id="A0A0G0Q3I9"/>
<sequence>MKQKYFDWSEEKNNLLKKERNISFEEVLLAISEGHILDILSHPRKERYPGQKIFVIEIEEYAYLVPFIEDKEKIFLKTIIPSRKATKKYIVERRRS</sequence>